<reference evidence="1" key="2">
    <citation type="journal article" date="2015" name="Data Brief">
        <title>Shoot transcriptome of the giant reed, Arundo donax.</title>
        <authorList>
            <person name="Barrero R.A."/>
            <person name="Guerrero F.D."/>
            <person name="Moolhuijzen P."/>
            <person name="Goolsby J.A."/>
            <person name="Tidwell J."/>
            <person name="Bellgard S.E."/>
            <person name="Bellgard M.I."/>
        </authorList>
    </citation>
    <scope>NUCLEOTIDE SEQUENCE</scope>
    <source>
        <tissue evidence="1">Shoot tissue taken approximately 20 cm above the soil surface</tissue>
    </source>
</reference>
<protein>
    <submittedName>
        <fullName evidence="1">Uncharacterized protein</fullName>
    </submittedName>
</protein>
<organism evidence="1">
    <name type="scientific">Arundo donax</name>
    <name type="common">Giant reed</name>
    <name type="synonym">Donax arundinaceus</name>
    <dbReference type="NCBI Taxonomy" id="35708"/>
    <lineage>
        <taxon>Eukaryota</taxon>
        <taxon>Viridiplantae</taxon>
        <taxon>Streptophyta</taxon>
        <taxon>Embryophyta</taxon>
        <taxon>Tracheophyta</taxon>
        <taxon>Spermatophyta</taxon>
        <taxon>Magnoliopsida</taxon>
        <taxon>Liliopsida</taxon>
        <taxon>Poales</taxon>
        <taxon>Poaceae</taxon>
        <taxon>PACMAD clade</taxon>
        <taxon>Arundinoideae</taxon>
        <taxon>Arundineae</taxon>
        <taxon>Arundo</taxon>
    </lineage>
</organism>
<proteinExistence type="predicted"/>
<name>A0A0A8YX53_ARUDO</name>
<dbReference type="EMBL" id="GBRH01266176">
    <property type="protein sequence ID" value="JAD31719.1"/>
    <property type="molecule type" value="Transcribed_RNA"/>
</dbReference>
<sequence>MMSAPGNRSGRPRARGSR</sequence>
<reference evidence="1" key="1">
    <citation type="submission" date="2014-09" db="EMBL/GenBank/DDBJ databases">
        <authorList>
            <person name="Magalhaes I.L.F."/>
            <person name="Oliveira U."/>
            <person name="Santos F.R."/>
            <person name="Vidigal T.H.D.A."/>
            <person name="Brescovit A.D."/>
            <person name="Santos A.J."/>
        </authorList>
    </citation>
    <scope>NUCLEOTIDE SEQUENCE</scope>
    <source>
        <tissue evidence="1">Shoot tissue taken approximately 20 cm above the soil surface</tissue>
    </source>
</reference>
<evidence type="ECO:0000313" key="1">
    <source>
        <dbReference type="EMBL" id="JAD31719.1"/>
    </source>
</evidence>
<dbReference type="AlphaFoldDB" id="A0A0A8YX53"/>
<accession>A0A0A8YX53</accession>